<reference evidence="6" key="1">
    <citation type="submission" date="2017-02" db="EMBL/GenBank/DDBJ databases">
        <title>Comparative genomics and description of representatives of a novel lineage of planctomycetes thriving in anoxic sediments.</title>
        <authorList>
            <person name="Spring S."/>
            <person name="Bunk B."/>
            <person name="Sproer C."/>
            <person name="Klenk H.-P."/>
        </authorList>
    </citation>
    <scope>NUCLEOTIDE SEQUENCE [LARGE SCALE GENOMIC DNA]</scope>
    <source>
        <strain evidence="6">L21-RPul-D3</strain>
    </source>
</reference>
<keyword evidence="3" id="KW-0411">Iron-sulfur</keyword>
<evidence type="ECO:0000313" key="5">
    <source>
        <dbReference type="EMBL" id="AQQ10005.1"/>
    </source>
</evidence>
<dbReference type="Gene3D" id="3.30.70.20">
    <property type="match status" value="1"/>
</dbReference>
<name>A0A1Q2HRZ3_9BACT</name>
<dbReference type="Pfam" id="PF01656">
    <property type="entry name" value="CbiA"/>
    <property type="match status" value="1"/>
</dbReference>
<dbReference type="Gene3D" id="3.40.50.300">
    <property type="entry name" value="P-loop containing nucleotide triphosphate hydrolases"/>
    <property type="match status" value="1"/>
</dbReference>
<feature type="domain" description="4Fe-4S ferredoxin-type" evidence="4">
    <location>
        <begin position="88"/>
        <end position="116"/>
    </location>
</feature>
<evidence type="ECO:0000256" key="3">
    <source>
        <dbReference type="ARBA" id="ARBA00023014"/>
    </source>
</evidence>
<evidence type="ECO:0000256" key="1">
    <source>
        <dbReference type="ARBA" id="ARBA00022723"/>
    </source>
</evidence>
<gene>
    <name evidence="5" type="ORF">L21SP3_01827</name>
</gene>
<feature type="domain" description="4Fe-4S ferredoxin-type" evidence="4">
    <location>
        <begin position="58"/>
        <end position="87"/>
    </location>
</feature>
<organism evidence="5 6">
    <name type="scientific">Sedimentisphaera cyanobacteriorum</name>
    <dbReference type="NCBI Taxonomy" id="1940790"/>
    <lineage>
        <taxon>Bacteria</taxon>
        <taxon>Pseudomonadati</taxon>
        <taxon>Planctomycetota</taxon>
        <taxon>Phycisphaerae</taxon>
        <taxon>Sedimentisphaerales</taxon>
        <taxon>Sedimentisphaeraceae</taxon>
        <taxon>Sedimentisphaera</taxon>
    </lineage>
</organism>
<keyword evidence="6" id="KW-1185">Reference proteome</keyword>
<dbReference type="OrthoDB" id="9778602at2"/>
<keyword evidence="1" id="KW-0479">Metal-binding</keyword>
<dbReference type="KEGG" id="pbu:L21SP3_01827"/>
<keyword evidence="2" id="KW-0408">Iron</keyword>
<sequence length="282" mass="29652">MRLAVASGKGGTGKTTLSVSLARAYEGPSVYLDCDVEEPNGNIFLKPEIVNYATVKTPVPQVDEDRCDGCGKCAEFCNFNAIAIAGGKPIVFPELCHGCGGCEMVCPAKAITEVGRKAGSIAVGEAGKISTAEGLLDIGNAMAPPVIREVKKYSREDALNIIDCPPGNSCPMITAVQGADFVILVTEPTPFGLNDLILAVETVRELGIPFGVVINRSDSGDGRVVDYCTNEGINLLLEIPESRELAEAYSKGADMADSVPGLEDRLKGLISEIEQTAAEVSR</sequence>
<dbReference type="InterPro" id="IPR002586">
    <property type="entry name" value="CobQ/CobB/MinD/ParA_Nub-bd_dom"/>
</dbReference>
<dbReference type="PANTHER" id="PTHR43063">
    <property type="entry name" value="4FE-4S CLUSTER CONTAINING PARA FAMILY ATPASE PROTEIN"/>
    <property type="match status" value="1"/>
</dbReference>
<dbReference type="RefSeq" id="WP_077540841.1">
    <property type="nucleotide sequence ID" value="NZ_CP019633.1"/>
</dbReference>
<dbReference type="Proteomes" id="UP000188273">
    <property type="component" value="Chromosome"/>
</dbReference>
<dbReference type="CDD" id="cd03110">
    <property type="entry name" value="SIMIBI_bact_arch"/>
    <property type="match status" value="1"/>
</dbReference>
<dbReference type="SUPFAM" id="SSF52540">
    <property type="entry name" value="P-loop containing nucleoside triphosphate hydrolases"/>
    <property type="match status" value="1"/>
</dbReference>
<dbReference type="GO" id="GO:0046872">
    <property type="term" value="F:metal ion binding"/>
    <property type="evidence" value="ECO:0007669"/>
    <property type="project" value="UniProtKB-KW"/>
</dbReference>
<dbReference type="InterPro" id="IPR017900">
    <property type="entry name" value="4Fe4S_Fe_S_CS"/>
</dbReference>
<evidence type="ECO:0000259" key="4">
    <source>
        <dbReference type="PROSITE" id="PS51379"/>
    </source>
</evidence>
<dbReference type="InterPro" id="IPR027417">
    <property type="entry name" value="P-loop_NTPase"/>
</dbReference>
<dbReference type="GO" id="GO:0051536">
    <property type="term" value="F:iron-sulfur cluster binding"/>
    <property type="evidence" value="ECO:0007669"/>
    <property type="project" value="UniProtKB-KW"/>
</dbReference>
<dbReference type="PANTHER" id="PTHR43063:SF1">
    <property type="entry name" value="4FE-4S CLUSTER CONTAINING PARA FAMILY ATPASE PROTEIN"/>
    <property type="match status" value="1"/>
</dbReference>
<dbReference type="STRING" id="1940790.L21SP3_01827"/>
<dbReference type="EMBL" id="CP019633">
    <property type="protein sequence ID" value="AQQ10005.1"/>
    <property type="molecule type" value="Genomic_DNA"/>
</dbReference>
<protein>
    <submittedName>
        <fullName evidence="5">Ferredoxin</fullName>
    </submittedName>
</protein>
<proteinExistence type="predicted"/>
<dbReference type="Pfam" id="PF00037">
    <property type="entry name" value="Fer4"/>
    <property type="match status" value="2"/>
</dbReference>
<dbReference type="AlphaFoldDB" id="A0A1Q2HRZ3"/>
<evidence type="ECO:0000256" key="2">
    <source>
        <dbReference type="ARBA" id="ARBA00023004"/>
    </source>
</evidence>
<dbReference type="InterPro" id="IPR017896">
    <property type="entry name" value="4Fe4S_Fe-S-bd"/>
</dbReference>
<evidence type="ECO:0000313" key="6">
    <source>
        <dbReference type="Proteomes" id="UP000188273"/>
    </source>
</evidence>
<dbReference type="PROSITE" id="PS00198">
    <property type="entry name" value="4FE4S_FER_1"/>
    <property type="match status" value="1"/>
</dbReference>
<accession>A0A1Q2HRZ3</accession>
<dbReference type="PROSITE" id="PS51379">
    <property type="entry name" value="4FE4S_FER_2"/>
    <property type="match status" value="2"/>
</dbReference>